<organism evidence="3 4">
    <name type="scientific">Urochloa decumbens</name>
    <dbReference type="NCBI Taxonomy" id="240449"/>
    <lineage>
        <taxon>Eukaryota</taxon>
        <taxon>Viridiplantae</taxon>
        <taxon>Streptophyta</taxon>
        <taxon>Embryophyta</taxon>
        <taxon>Tracheophyta</taxon>
        <taxon>Spermatophyta</taxon>
        <taxon>Magnoliopsida</taxon>
        <taxon>Liliopsida</taxon>
        <taxon>Poales</taxon>
        <taxon>Poaceae</taxon>
        <taxon>PACMAD clade</taxon>
        <taxon>Panicoideae</taxon>
        <taxon>Panicodae</taxon>
        <taxon>Paniceae</taxon>
        <taxon>Melinidinae</taxon>
        <taxon>Urochloa</taxon>
    </lineage>
</organism>
<reference evidence="3" key="1">
    <citation type="submission" date="2024-10" db="EMBL/GenBank/DDBJ databases">
        <authorList>
            <person name="Ryan C."/>
        </authorList>
    </citation>
    <scope>NUCLEOTIDE SEQUENCE [LARGE SCALE GENOMIC DNA]</scope>
</reference>
<keyword evidence="1" id="KW-0677">Repeat</keyword>
<proteinExistence type="predicted"/>
<dbReference type="PANTHER" id="PTHR47841">
    <property type="entry name" value="DIACYLGLYCEROL KINASE THETA-LIKE-RELATED"/>
    <property type="match status" value="1"/>
</dbReference>
<feature type="domain" description="DC1" evidence="2">
    <location>
        <begin position="11"/>
        <end position="57"/>
    </location>
</feature>
<dbReference type="AlphaFoldDB" id="A0ABC9G2J4"/>
<keyword evidence="4" id="KW-1185">Reference proteome</keyword>
<evidence type="ECO:0000256" key="1">
    <source>
        <dbReference type="ARBA" id="ARBA00022737"/>
    </source>
</evidence>
<dbReference type="Pfam" id="PF03107">
    <property type="entry name" value="C1_2"/>
    <property type="match status" value="1"/>
</dbReference>
<gene>
    <name evidence="3" type="ORF">URODEC1_LOCUS111124</name>
</gene>
<evidence type="ECO:0000313" key="4">
    <source>
        <dbReference type="Proteomes" id="UP001497457"/>
    </source>
</evidence>
<evidence type="ECO:0000313" key="3">
    <source>
        <dbReference type="EMBL" id="CAL5085555.1"/>
    </source>
</evidence>
<dbReference type="Proteomes" id="UP001497457">
    <property type="component" value="Chromosome 8b"/>
</dbReference>
<dbReference type="SUPFAM" id="SSF57889">
    <property type="entry name" value="Cysteine-rich domain"/>
    <property type="match status" value="1"/>
</dbReference>
<dbReference type="InterPro" id="IPR046349">
    <property type="entry name" value="C1-like_sf"/>
</dbReference>
<protein>
    <recommendedName>
        <fullName evidence="2">DC1 domain-containing protein</fullName>
    </recommendedName>
</protein>
<name>A0ABC9G2J4_9POAL</name>
<dbReference type="InterPro" id="IPR004146">
    <property type="entry name" value="DC1"/>
</dbReference>
<dbReference type="EMBL" id="OZ075118">
    <property type="protein sequence ID" value="CAL5085555.1"/>
    <property type="molecule type" value="Genomic_DNA"/>
</dbReference>
<accession>A0ABC9G2J4</accession>
<sequence length="233" mass="25380">MAEADGSITHFSHPGGHELVKRHNTGPFLCYMCWEDLSGLTYGCRAGCNFAIHDACAGHPQTLFSPAHHQHQLVLVETRRDVAQRVRRQRRPLRRRVLPLPLPAVRVRHGPALRAPAPRRAQLAPPRRARPDLALVVGEGRCAACRHGGRAWYYRCTMCGNVDLHISCAAAGEVDARARHGHAPGAGNGVPRDLQVQGELLRARIEAESAMAFASTMANAGASMKKPKAKGKP</sequence>
<dbReference type="PANTHER" id="PTHR47841:SF7">
    <property type="entry name" value="CYSTEINE_HISTIDINE-RICH C1 DOMAIN PROTEIN"/>
    <property type="match status" value="1"/>
</dbReference>
<evidence type="ECO:0000259" key="2">
    <source>
        <dbReference type="Pfam" id="PF03107"/>
    </source>
</evidence>